<dbReference type="Proteomes" id="UP000299102">
    <property type="component" value="Unassembled WGS sequence"/>
</dbReference>
<evidence type="ECO:0000313" key="2">
    <source>
        <dbReference type="Proteomes" id="UP000299102"/>
    </source>
</evidence>
<evidence type="ECO:0000313" key="1">
    <source>
        <dbReference type="EMBL" id="GBO98817.1"/>
    </source>
</evidence>
<protein>
    <submittedName>
        <fullName evidence="1">Uncharacterized protein</fullName>
    </submittedName>
</protein>
<comment type="caution">
    <text evidence="1">The sequence shown here is derived from an EMBL/GenBank/DDBJ whole genome shotgun (WGS) entry which is preliminary data.</text>
</comment>
<reference evidence="1 2" key="1">
    <citation type="journal article" date="2019" name="Commun. Biol.">
        <title>The bagworm genome reveals a unique fibroin gene that provides high tensile strength.</title>
        <authorList>
            <person name="Kono N."/>
            <person name="Nakamura H."/>
            <person name="Ohtoshi R."/>
            <person name="Tomita M."/>
            <person name="Numata K."/>
            <person name="Arakawa K."/>
        </authorList>
    </citation>
    <scope>NUCLEOTIDE SEQUENCE [LARGE SCALE GENOMIC DNA]</scope>
</reference>
<name>A0A4C1SCA1_EUMVA</name>
<dbReference type="AlphaFoldDB" id="A0A4C1SCA1"/>
<proteinExistence type="predicted"/>
<gene>
    <name evidence="1" type="ORF">EVAR_280_1</name>
</gene>
<keyword evidence="2" id="KW-1185">Reference proteome</keyword>
<dbReference type="EMBL" id="BGZK01000001">
    <property type="protein sequence ID" value="GBO98817.1"/>
    <property type="molecule type" value="Genomic_DNA"/>
</dbReference>
<sequence>MICCRASVTAAPAPAVDAHGSALQNHRSLSGALRPPRTMPALIRESAATPPARRAPPRRSAVAALFVLLLNSLRN</sequence>
<organism evidence="1 2">
    <name type="scientific">Eumeta variegata</name>
    <name type="common">Bagworm moth</name>
    <name type="synonym">Eumeta japonica</name>
    <dbReference type="NCBI Taxonomy" id="151549"/>
    <lineage>
        <taxon>Eukaryota</taxon>
        <taxon>Metazoa</taxon>
        <taxon>Ecdysozoa</taxon>
        <taxon>Arthropoda</taxon>
        <taxon>Hexapoda</taxon>
        <taxon>Insecta</taxon>
        <taxon>Pterygota</taxon>
        <taxon>Neoptera</taxon>
        <taxon>Endopterygota</taxon>
        <taxon>Lepidoptera</taxon>
        <taxon>Glossata</taxon>
        <taxon>Ditrysia</taxon>
        <taxon>Tineoidea</taxon>
        <taxon>Psychidae</taxon>
        <taxon>Oiketicinae</taxon>
        <taxon>Eumeta</taxon>
    </lineage>
</organism>
<accession>A0A4C1SCA1</accession>